<dbReference type="EMBL" id="JASWJB010000178">
    <property type="protein sequence ID" value="KAK2594180.1"/>
    <property type="molecule type" value="Genomic_DNA"/>
</dbReference>
<dbReference type="PANTHER" id="PTHR38116:SF1">
    <property type="entry name" value="BZIP DOMAIN-CONTAINING PROTEIN"/>
    <property type="match status" value="1"/>
</dbReference>
<feature type="region of interest" description="Disordered" evidence="1">
    <location>
        <begin position="171"/>
        <end position="193"/>
    </location>
</feature>
<accession>A0AAJ0FYY3</accession>
<evidence type="ECO:0000256" key="1">
    <source>
        <dbReference type="SAM" id="MobiDB-lite"/>
    </source>
</evidence>
<dbReference type="Proteomes" id="UP001251528">
    <property type="component" value="Unassembled WGS sequence"/>
</dbReference>
<gene>
    <name evidence="2" type="ORF">QQS21_008119</name>
</gene>
<name>A0AAJ0FYY3_9HYPO</name>
<dbReference type="InterPro" id="IPR021833">
    <property type="entry name" value="DUF3425"/>
</dbReference>
<sequence length="316" mass="36065">MADNSSMLPLEFPAPPEMYGPEENWRGKTDGSQRRKLQNRLNQRVLRKRRAARQEEAASAAGVESQSQLQRMTHGAEEARYVELIWSTLDIADCQTQSEPLPAPTSCLMGRPGSRDVLTRAVLAAHGRYRMCQPDLSQFVDVLRFNVFYAFAHNARILGFNDDWLKDESVSPLCKQRPHPQSQSQSQSQAMSADVPWNMKPTELQLAVEHHPWVDFFPCPRMRDNFLRRVRDHGEDAAFEDALCADIVDGASARTPDDVCLVTWGKPWELSGWEVTENFLKKWPWLLEGCTELIASSNNWREARDLQALNLVEEVN</sequence>
<keyword evidence="3" id="KW-1185">Reference proteome</keyword>
<proteinExistence type="predicted"/>
<evidence type="ECO:0008006" key="4">
    <source>
        <dbReference type="Google" id="ProtNLM"/>
    </source>
</evidence>
<reference evidence="2" key="1">
    <citation type="submission" date="2023-06" db="EMBL/GenBank/DDBJ databases">
        <title>Conoideocrella luteorostrata (Hypocreales: Clavicipitaceae), a potential biocontrol fungus for elongate hemlock scale in United States Christmas tree production areas.</title>
        <authorList>
            <person name="Barrett H."/>
            <person name="Lovett B."/>
            <person name="Macias A.M."/>
            <person name="Stajich J.E."/>
            <person name="Kasson M.T."/>
        </authorList>
    </citation>
    <scope>NUCLEOTIDE SEQUENCE</scope>
    <source>
        <strain evidence="2">ARSEF 14590</strain>
    </source>
</reference>
<protein>
    <recommendedName>
        <fullName evidence="4">BZIP domain-containing protein</fullName>
    </recommendedName>
</protein>
<evidence type="ECO:0000313" key="2">
    <source>
        <dbReference type="EMBL" id="KAK2594180.1"/>
    </source>
</evidence>
<dbReference type="AlphaFoldDB" id="A0AAJ0FYY3"/>
<dbReference type="CDD" id="cd14688">
    <property type="entry name" value="bZIP_YAP"/>
    <property type="match status" value="1"/>
</dbReference>
<organism evidence="2 3">
    <name type="scientific">Conoideocrella luteorostrata</name>
    <dbReference type="NCBI Taxonomy" id="1105319"/>
    <lineage>
        <taxon>Eukaryota</taxon>
        <taxon>Fungi</taxon>
        <taxon>Dikarya</taxon>
        <taxon>Ascomycota</taxon>
        <taxon>Pezizomycotina</taxon>
        <taxon>Sordariomycetes</taxon>
        <taxon>Hypocreomycetidae</taxon>
        <taxon>Hypocreales</taxon>
        <taxon>Clavicipitaceae</taxon>
        <taxon>Conoideocrella</taxon>
    </lineage>
</organism>
<evidence type="ECO:0000313" key="3">
    <source>
        <dbReference type="Proteomes" id="UP001251528"/>
    </source>
</evidence>
<feature type="compositionally biased region" description="Basic and acidic residues" evidence="1">
    <location>
        <begin position="23"/>
        <end position="33"/>
    </location>
</feature>
<dbReference type="PANTHER" id="PTHR38116">
    <property type="entry name" value="CHROMOSOME 7, WHOLE GENOME SHOTGUN SEQUENCE"/>
    <property type="match status" value="1"/>
</dbReference>
<dbReference type="Pfam" id="PF11905">
    <property type="entry name" value="DUF3425"/>
    <property type="match status" value="1"/>
</dbReference>
<feature type="region of interest" description="Disordered" evidence="1">
    <location>
        <begin position="1"/>
        <end position="71"/>
    </location>
</feature>
<comment type="caution">
    <text evidence="2">The sequence shown here is derived from an EMBL/GenBank/DDBJ whole genome shotgun (WGS) entry which is preliminary data.</text>
</comment>